<dbReference type="OrthoDB" id="5329668at2"/>
<dbReference type="RefSeq" id="WP_034573560.1">
    <property type="nucleotide sequence ID" value="NZ_JRMP02000004.1"/>
</dbReference>
<comment type="caution">
    <text evidence="2">The sequence shown here is derived from an EMBL/GenBank/DDBJ whole genome shotgun (WGS) entry which is preliminary data.</text>
</comment>
<protein>
    <submittedName>
        <fullName evidence="2">Uncharacterized protein</fullName>
    </submittedName>
</protein>
<reference evidence="1 4" key="4">
    <citation type="submission" date="2019-12" db="EMBL/GenBank/DDBJ databases">
        <title>Multi-Generational Helicobacter saguini Isolates.</title>
        <authorList>
            <person name="Mannion A."/>
            <person name="Shen Z."/>
            <person name="Fox J.G."/>
        </authorList>
    </citation>
    <scope>NUCLEOTIDE SEQUENCE [LARGE SCALE GENOMIC DNA]</scope>
    <source>
        <strain evidence="1">16-048</strain>
        <strain evidence="4">16-048 (F4)</strain>
    </source>
</reference>
<name>A0A347VSQ1_9HELI</name>
<dbReference type="EMBL" id="QBIU01000001">
    <property type="protein sequence ID" value="MWV69266.1"/>
    <property type="molecule type" value="Genomic_DNA"/>
</dbReference>
<evidence type="ECO:0000313" key="4">
    <source>
        <dbReference type="Proteomes" id="UP000477070"/>
    </source>
</evidence>
<dbReference type="AlphaFoldDB" id="A0A347VSQ1"/>
<organism evidence="2 3">
    <name type="scientific">Helicobacter saguini</name>
    <dbReference type="NCBI Taxonomy" id="1548018"/>
    <lineage>
        <taxon>Bacteria</taxon>
        <taxon>Pseudomonadati</taxon>
        <taxon>Campylobacterota</taxon>
        <taxon>Epsilonproteobacteria</taxon>
        <taxon>Campylobacterales</taxon>
        <taxon>Helicobacteraceae</taxon>
        <taxon>Helicobacter</taxon>
    </lineage>
</organism>
<evidence type="ECO:0000313" key="1">
    <source>
        <dbReference type="EMBL" id="MWV69266.1"/>
    </source>
</evidence>
<keyword evidence="3" id="KW-1185">Reference proteome</keyword>
<reference evidence="2 3" key="2">
    <citation type="journal article" date="2016" name="Infect. Immun.">
        <title>Helicobacter saguini, a Novel Helicobacter Isolated from Cotton-Top Tamarins with Ulcerative Colitis, Has Proinflammatory Properties and Induces Typhlocolitis and Dysplasia in Gnotobiotic IL-10-/- Mice.</title>
        <authorList>
            <person name="Shen Z."/>
            <person name="Mannion A."/>
            <person name="Whary M.T."/>
            <person name="Muthupalani S."/>
            <person name="Sheh A."/>
            <person name="Feng Y."/>
            <person name="Gong G."/>
            <person name="Vandamme P."/>
            <person name="Holcombe H.R."/>
            <person name="Paster B.J."/>
            <person name="Fox J.G."/>
        </authorList>
    </citation>
    <scope>NUCLEOTIDE SEQUENCE [LARGE SCALE GENOMIC DNA]</scope>
    <source>
        <strain evidence="2 3">MIT 97-6194</strain>
    </source>
</reference>
<reference evidence="2 3" key="1">
    <citation type="journal article" date="2014" name="Genome Announc.">
        <title>Draft genome sequences of eight enterohepatic helicobacter species isolated from both laboratory and wild rodents.</title>
        <authorList>
            <person name="Sheh A."/>
            <person name="Shen Z."/>
            <person name="Fox J.G."/>
        </authorList>
    </citation>
    <scope>NUCLEOTIDE SEQUENCE [LARGE SCALE GENOMIC DNA]</scope>
    <source>
        <strain evidence="2 3">MIT 97-6194</strain>
    </source>
</reference>
<dbReference type="EMBL" id="JRMP02000004">
    <property type="protein sequence ID" value="TLD94935.1"/>
    <property type="molecule type" value="Genomic_DNA"/>
</dbReference>
<dbReference type="Proteomes" id="UP000477070">
    <property type="component" value="Unassembled WGS sequence"/>
</dbReference>
<reference evidence="2" key="3">
    <citation type="submission" date="2018-04" db="EMBL/GenBank/DDBJ databases">
        <authorList>
            <person name="Sheh A."/>
            <person name="Shen Z."/>
            <person name="Mannion A.J."/>
            <person name="Fox J.G."/>
        </authorList>
    </citation>
    <scope>NUCLEOTIDE SEQUENCE</scope>
    <source>
        <strain evidence="2">MIT 97-6194</strain>
    </source>
</reference>
<proteinExistence type="predicted"/>
<gene>
    <name evidence="1" type="ORF">DCO61_04390</name>
    <name evidence="2" type="ORF">LS64_003150</name>
</gene>
<dbReference type="STRING" id="1548018.LS64_12760"/>
<evidence type="ECO:0000313" key="3">
    <source>
        <dbReference type="Proteomes" id="UP000029714"/>
    </source>
</evidence>
<dbReference type="Proteomes" id="UP000029714">
    <property type="component" value="Unassembled WGS sequence"/>
</dbReference>
<evidence type="ECO:0000313" key="2">
    <source>
        <dbReference type="EMBL" id="TLD94935.1"/>
    </source>
</evidence>
<accession>A0A347VSQ1</accession>
<sequence>MSNNKKYSLGIYANDWGVMMGSEGNPHVFLGLKIEKVKCNNIQIKTQENLYQHYLKHNMLEQANQCKINMEQMQCFINEKTLEDFKNELSEKYKYYLTSSKEFEAWQDTTLNLKESINKNFDKALREAFNNNFTFLRQCYADITEPFFKWLEIIKHVNMSSIKNFNDFQVFFDEFAESKYSNLDFIEGFFGFGPYQTNLVNNYKENKYMTGGKVFQNNHWNDTEIIKENKKTLTKIQIEQYKSLLVPRIPQNSIDKQYLIFSKDFTLTTMRPLKTFQEYQSEVIEISKSEYQKICKSILFQTLLSSDSIRNNAKIFGDKKMNLKIIRL</sequence>